<feature type="repeat" description="WD" evidence="1">
    <location>
        <begin position="64"/>
        <end position="105"/>
    </location>
</feature>
<sequence length="310" mass="35020">MSKVEELSVIHVNSAVEGTTGSRVWMVKWNHSGSLLASCGDDKAVRIWKKIQTKPYLECRTSLEDSHSRAVRCVEFSHCGRYLASASFDASIVIYSMEDGEFTESNKLEGHESEWMRKKISKYVPYFNNILKTSNLSRGILLKSYDYSIVFYKFDGEDWITQQKIPDAHDGTVWCAAFDSEGQRLVTVGEDRVIQLWKRSSPTESAVNDKWRSIAKFHIEDSKLPLYSVSWHSITGLIATGGGDGIIRFFRVEGHGDDENLVQVNSIDTDANEVNCVAWSPAKSSEESSDRWLLASCSDDGTIRVYSHFM</sequence>
<feature type="repeat" description="WD" evidence="1">
    <location>
        <begin position="166"/>
        <end position="207"/>
    </location>
</feature>
<dbReference type="PANTHER" id="PTHR19920">
    <property type="entry name" value="WD40 PROTEIN CIAO1"/>
    <property type="match status" value="1"/>
</dbReference>
<dbReference type="SUPFAM" id="SSF50978">
    <property type="entry name" value="WD40 repeat-like"/>
    <property type="match status" value="1"/>
</dbReference>
<dbReference type="PANTHER" id="PTHR19920:SF0">
    <property type="entry name" value="CYTOSOLIC IRON-SULFUR PROTEIN ASSEMBLY PROTEIN CIAO1-RELATED"/>
    <property type="match status" value="1"/>
</dbReference>
<protein>
    <submittedName>
        <fullName evidence="2">WD domain, G-beta repeat protein</fullName>
    </submittedName>
</protein>
<name>A0A0C2CLT4_9BILA</name>
<dbReference type="EMBL" id="KN748783">
    <property type="protein sequence ID" value="KIH50747.1"/>
    <property type="molecule type" value="Genomic_DNA"/>
</dbReference>
<evidence type="ECO:0000313" key="3">
    <source>
        <dbReference type="Proteomes" id="UP000054047"/>
    </source>
</evidence>
<dbReference type="Gene3D" id="2.130.10.10">
    <property type="entry name" value="YVTN repeat-like/Quinoprotein amine dehydrogenase"/>
    <property type="match status" value="2"/>
</dbReference>
<proteinExistence type="predicted"/>
<evidence type="ECO:0000256" key="1">
    <source>
        <dbReference type="PROSITE-ProRule" id="PRU00221"/>
    </source>
</evidence>
<dbReference type="PROSITE" id="PS50294">
    <property type="entry name" value="WD_REPEATS_REGION"/>
    <property type="match status" value="1"/>
</dbReference>
<keyword evidence="1" id="KW-0853">WD repeat</keyword>
<accession>A0A0C2CLT4</accession>
<dbReference type="InterPro" id="IPR001680">
    <property type="entry name" value="WD40_rpt"/>
</dbReference>
<dbReference type="GO" id="GO:0016226">
    <property type="term" value="P:iron-sulfur cluster assembly"/>
    <property type="evidence" value="ECO:0007669"/>
    <property type="project" value="TreeGrafter"/>
</dbReference>
<evidence type="ECO:0000313" key="2">
    <source>
        <dbReference type="EMBL" id="KIH50747.1"/>
    </source>
</evidence>
<gene>
    <name evidence="2" type="ORF">ANCDUO_19171</name>
</gene>
<dbReference type="OrthoDB" id="284782at2759"/>
<feature type="repeat" description="WD" evidence="1">
    <location>
        <begin position="27"/>
        <end position="49"/>
    </location>
</feature>
<reference evidence="2 3" key="1">
    <citation type="submission" date="2013-12" db="EMBL/GenBank/DDBJ databases">
        <title>Draft genome of the parsitic nematode Ancylostoma duodenale.</title>
        <authorList>
            <person name="Mitreva M."/>
        </authorList>
    </citation>
    <scope>NUCLEOTIDE SEQUENCE [LARGE SCALE GENOMIC DNA]</scope>
    <source>
        <strain evidence="2 3">Zhejiang</strain>
    </source>
</reference>
<dbReference type="SMART" id="SM00320">
    <property type="entry name" value="WD40"/>
    <property type="match status" value="5"/>
</dbReference>
<dbReference type="Pfam" id="PF00400">
    <property type="entry name" value="WD40"/>
    <property type="match status" value="5"/>
</dbReference>
<keyword evidence="3" id="KW-1185">Reference proteome</keyword>
<dbReference type="GO" id="GO:0097361">
    <property type="term" value="C:cytosolic [4Fe-4S] assembly targeting complex"/>
    <property type="evidence" value="ECO:0007669"/>
    <property type="project" value="TreeGrafter"/>
</dbReference>
<dbReference type="InterPro" id="IPR015943">
    <property type="entry name" value="WD40/YVTN_repeat-like_dom_sf"/>
</dbReference>
<dbReference type="InterPro" id="IPR036322">
    <property type="entry name" value="WD40_repeat_dom_sf"/>
</dbReference>
<dbReference type="PROSITE" id="PS50082">
    <property type="entry name" value="WD_REPEATS_2"/>
    <property type="match status" value="3"/>
</dbReference>
<organism evidence="2 3">
    <name type="scientific">Ancylostoma duodenale</name>
    <dbReference type="NCBI Taxonomy" id="51022"/>
    <lineage>
        <taxon>Eukaryota</taxon>
        <taxon>Metazoa</taxon>
        <taxon>Ecdysozoa</taxon>
        <taxon>Nematoda</taxon>
        <taxon>Chromadorea</taxon>
        <taxon>Rhabditida</taxon>
        <taxon>Rhabditina</taxon>
        <taxon>Rhabditomorpha</taxon>
        <taxon>Strongyloidea</taxon>
        <taxon>Ancylostomatidae</taxon>
        <taxon>Ancylostomatinae</taxon>
        <taxon>Ancylostoma</taxon>
    </lineage>
</organism>
<dbReference type="AlphaFoldDB" id="A0A0C2CLT4"/>
<dbReference type="Proteomes" id="UP000054047">
    <property type="component" value="Unassembled WGS sequence"/>
</dbReference>